<keyword evidence="7" id="KW-1185">Reference proteome</keyword>
<keyword evidence="3" id="KW-0677">Repeat</keyword>
<dbReference type="EMBL" id="KQ759866">
    <property type="protein sequence ID" value="OAD62480.1"/>
    <property type="molecule type" value="Genomic_DNA"/>
</dbReference>
<evidence type="ECO:0000256" key="3">
    <source>
        <dbReference type="ARBA" id="ARBA00022737"/>
    </source>
</evidence>
<dbReference type="InterPro" id="IPR000372">
    <property type="entry name" value="LRRNT"/>
</dbReference>
<sequence length="182" mass="20101">MSNSEQVFLIHRLVWKYKWTVVMLSVILVTSSNFTNADRISYDSTKDNECPVECACLGNVVDCSSLQLIGAPSGLPPWTEILELKENNIASLEPDVLLHLTKLKELDLSANKFGDNFSITLPVAAHLQGLKVNKNQLTEVPDMSFVKDITHLALAHNSISDINGTALLTLQRLQNLDISGNK</sequence>
<dbReference type="Proteomes" id="UP000250275">
    <property type="component" value="Unassembled WGS sequence"/>
</dbReference>
<reference evidence="6 7" key="1">
    <citation type="submission" date="2015-07" db="EMBL/GenBank/DDBJ databases">
        <title>The genome of Eufriesea mexicana.</title>
        <authorList>
            <person name="Pan H."/>
            <person name="Kapheim K."/>
        </authorList>
    </citation>
    <scope>NUCLEOTIDE SEQUENCE [LARGE SCALE GENOMIC DNA]</scope>
    <source>
        <strain evidence="6">0111107269</strain>
        <tissue evidence="6">Whole body</tissue>
    </source>
</reference>
<feature type="domain" description="LRRNT" evidence="5">
    <location>
        <begin position="49"/>
        <end position="81"/>
    </location>
</feature>
<dbReference type="OrthoDB" id="5917255at2759"/>
<evidence type="ECO:0000256" key="2">
    <source>
        <dbReference type="ARBA" id="ARBA00022729"/>
    </source>
</evidence>
<keyword evidence="4" id="KW-0325">Glycoprotein</keyword>
<dbReference type="SUPFAM" id="SSF52058">
    <property type="entry name" value="L domain-like"/>
    <property type="match status" value="1"/>
</dbReference>
<dbReference type="Gene3D" id="3.80.10.10">
    <property type="entry name" value="Ribonuclease Inhibitor"/>
    <property type="match status" value="1"/>
</dbReference>
<keyword evidence="1" id="KW-0433">Leucine-rich repeat</keyword>
<evidence type="ECO:0000256" key="4">
    <source>
        <dbReference type="ARBA" id="ARBA00023180"/>
    </source>
</evidence>
<accession>A0A310SSB6</accession>
<dbReference type="Pfam" id="PF13855">
    <property type="entry name" value="LRR_8"/>
    <property type="match status" value="2"/>
</dbReference>
<evidence type="ECO:0000313" key="7">
    <source>
        <dbReference type="Proteomes" id="UP000250275"/>
    </source>
</evidence>
<dbReference type="PANTHER" id="PTHR45712">
    <property type="entry name" value="AGAP008170-PA"/>
    <property type="match status" value="1"/>
</dbReference>
<evidence type="ECO:0000313" key="6">
    <source>
        <dbReference type="EMBL" id="OAD62480.1"/>
    </source>
</evidence>
<dbReference type="AlphaFoldDB" id="A0A310SSB6"/>
<dbReference type="PANTHER" id="PTHR45712:SF22">
    <property type="entry name" value="INSULIN-LIKE GROWTH FACTOR-BINDING PROTEIN COMPLEX ACID LABILE SUBUNIT"/>
    <property type="match status" value="1"/>
</dbReference>
<dbReference type="InterPro" id="IPR001611">
    <property type="entry name" value="Leu-rich_rpt"/>
</dbReference>
<evidence type="ECO:0000259" key="5">
    <source>
        <dbReference type="SMART" id="SM00013"/>
    </source>
</evidence>
<dbReference type="InterPro" id="IPR050333">
    <property type="entry name" value="SLRP"/>
</dbReference>
<evidence type="ECO:0000256" key="1">
    <source>
        <dbReference type="ARBA" id="ARBA00022614"/>
    </source>
</evidence>
<protein>
    <submittedName>
        <fullName evidence="6">Slit like protein 1 protein</fullName>
    </submittedName>
</protein>
<gene>
    <name evidence="6" type="ORF">WN48_07133</name>
</gene>
<keyword evidence="2" id="KW-0732">Signal</keyword>
<proteinExistence type="predicted"/>
<organism evidence="6 7">
    <name type="scientific">Eufriesea mexicana</name>
    <dbReference type="NCBI Taxonomy" id="516756"/>
    <lineage>
        <taxon>Eukaryota</taxon>
        <taxon>Metazoa</taxon>
        <taxon>Ecdysozoa</taxon>
        <taxon>Arthropoda</taxon>
        <taxon>Hexapoda</taxon>
        <taxon>Insecta</taxon>
        <taxon>Pterygota</taxon>
        <taxon>Neoptera</taxon>
        <taxon>Endopterygota</taxon>
        <taxon>Hymenoptera</taxon>
        <taxon>Apocrita</taxon>
        <taxon>Aculeata</taxon>
        <taxon>Apoidea</taxon>
        <taxon>Anthophila</taxon>
        <taxon>Apidae</taxon>
        <taxon>Eufriesea</taxon>
    </lineage>
</organism>
<name>A0A310SSB6_9HYME</name>
<feature type="non-terminal residue" evidence="6">
    <location>
        <position position="182"/>
    </location>
</feature>
<dbReference type="SMART" id="SM00013">
    <property type="entry name" value="LRRNT"/>
    <property type="match status" value="1"/>
</dbReference>
<dbReference type="InterPro" id="IPR032675">
    <property type="entry name" value="LRR_dom_sf"/>
</dbReference>